<sequence>MAIVAIGMVPKSDMAMGILSLARGAVNTAATKAGAVATGGSAALLSGGLLTGLLLDEEPAGFLSLEELEIARGRKSKIDESEVPRRRSGIRRWIPPSERNRLDGDHKPFERREKAILVSSSS</sequence>
<feature type="non-terminal residue" evidence="1">
    <location>
        <position position="122"/>
    </location>
</feature>
<gene>
    <name evidence="1" type="ORF">CTOB1V02_LOCUS15831</name>
</gene>
<evidence type="ECO:0000313" key="1">
    <source>
        <dbReference type="EMBL" id="CAD7238016.1"/>
    </source>
</evidence>
<name>A0A7R8WUB2_9CRUS</name>
<accession>A0A7R8WUB2</accession>
<organism evidence="1">
    <name type="scientific">Cyprideis torosa</name>
    <dbReference type="NCBI Taxonomy" id="163714"/>
    <lineage>
        <taxon>Eukaryota</taxon>
        <taxon>Metazoa</taxon>
        <taxon>Ecdysozoa</taxon>
        <taxon>Arthropoda</taxon>
        <taxon>Crustacea</taxon>
        <taxon>Oligostraca</taxon>
        <taxon>Ostracoda</taxon>
        <taxon>Podocopa</taxon>
        <taxon>Podocopida</taxon>
        <taxon>Cytherocopina</taxon>
        <taxon>Cytheroidea</taxon>
        <taxon>Cytherideidae</taxon>
        <taxon>Cyprideis</taxon>
    </lineage>
</organism>
<reference evidence="1" key="1">
    <citation type="submission" date="2020-11" db="EMBL/GenBank/DDBJ databases">
        <authorList>
            <person name="Tran Van P."/>
        </authorList>
    </citation>
    <scope>NUCLEOTIDE SEQUENCE</scope>
</reference>
<dbReference type="AlphaFoldDB" id="A0A7R8WUB2"/>
<dbReference type="EMBL" id="OB694859">
    <property type="protein sequence ID" value="CAD7238016.1"/>
    <property type="molecule type" value="Genomic_DNA"/>
</dbReference>
<protein>
    <submittedName>
        <fullName evidence="1">Uncharacterized protein</fullName>
    </submittedName>
</protein>
<proteinExistence type="predicted"/>